<accession>A0A6G1DAV4</accession>
<name>A0A6G1DAV4_9ORYZ</name>
<gene>
    <name evidence="1" type="ORF">E2562_037193</name>
</gene>
<dbReference type="EMBL" id="SPHZ02000007">
    <property type="protein sequence ID" value="KAF0909567.1"/>
    <property type="molecule type" value="Genomic_DNA"/>
</dbReference>
<organism evidence="1 2">
    <name type="scientific">Oryza meyeriana var. granulata</name>
    <dbReference type="NCBI Taxonomy" id="110450"/>
    <lineage>
        <taxon>Eukaryota</taxon>
        <taxon>Viridiplantae</taxon>
        <taxon>Streptophyta</taxon>
        <taxon>Embryophyta</taxon>
        <taxon>Tracheophyta</taxon>
        <taxon>Spermatophyta</taxon>
        <taxon>Magnoliopsida</taxon>
        <taxon>Liliopsida</taxon>
        <taxon>Poales</taxon>
        <taxon>Poaceae</taxon>
        <taxon>BOP clade</taxon>
        <taxon>Oryzoideae</taxon>
        <taxon>Oryzeae</taxon>
        <taxon>Oryzinae</taxon>
        <taxon>Oryza</taxon>
        <taxon>Oryza meyeriana</taxon>
    </lineage>
</organism>
<protein>
    <recommendedName>
        <fullName evidence="3">F-box associated domain-containing protein</fullName>
    </recommendedName>
</protein>
<comment type="caution">
    <text evidence="1">The sequence shown here is derived from an EMBL/GenBank/DDBJ whole genome shotgun (WGS) entry which is preliminary data.</text>
</comment>
<evidence type="ECO:0008006" key="3">
    <source>
        <dbReference type="Google" id="ProtNLM"/>
    </source>
</evidence>
<sequence>MLMSFDLTNERVAPVRSLPAGSKFGIGCLRKVYGRPCVAARTYDFLKGTETEEMWLLERGGWLGRERWHRRFYVTGQHHEPVFTCGHHSVVRTFSYVETTEPLRVDNDKKKAAGKTTFLGQMLTSIFNGLSIMTATID</sequence>
<evidence type="ECO:0000313" key="2">
    <source>
        <dbReference type="Proteomes" id="UP000479710"/>
    </source>
</evidence>
<dbReference type="Proteomes" id="UP000479710">
    <property type="component" value="Unassembled WGS sequence"/>
</dbReference>
<evidence type="ECO:0000313" key="1">
    <source>
        <dbReference type="EMBL" id="KAF0909567.1"/>
    </source>
</evidence>
<dbReference type="AlphaFoldDB" id="A0A6G1DAV4"/>
<reference evidence="1 2" key="1">
    <citation type="submission" date="2019-11" db="EMBL/GenBank/DDBJ databases">
        <title>Whole genome sequence of Oryza granulata.</title>
        <authorList>
            <person name="Li W."/>
        </authorList>
    </citation>
    <scope>NUCLEOTIDE SEQUENCE [LARGE SCALE GENOMIC DNA]</scope>
    <source>
        <strain evidence="2">cv. Menghai</strain>
        <tissue evidence="1">Leaf</tissue>
    </source>
</reference>
<dbReference type="OrthoDB" id="665134at2759"/>
<proteinExistence type="predicted"/>
<keyword evidence="2" id="KW-1185">Reference proteome</keyword>